<proteinExistence type="predicted"/>
<evidence type="ECO:0000313" key="1">
    <source>
        <dbReference type="EMBL" id="JAS54256.1"/>
    </source>
</evidence>
<gene>
    <name evidence="1" type="ORF">g.45873</name>
</gene>
<organism evidence="1">
    <name type="scientific">Cuerna arida</name>
    <dbReference type="NCBI Taxonomy" id="1464854"/>
    <lineage>
        <taxon>Eukaryota</taxon>
        <taxon>Metazoa</taxon>
        <taxon>Ecdysozoa</taxon>
        <taxon>Arthropoda</taxon>
        <taxon>Hexapoda</taxon>
        <taxon>Insecta</taxon>
        <taxon>Pterygota</taxon>
        <taxon>Neoptera</taxon>
        <taxon>Paraneoptera</taxon>
        <taxon>Hemiptera</taxon>
        <taxon>Auchenorrhyncha</taxon>
        <taxon>Membracoidea</taxon>
        <taxon>Cicadellidae</taxon>
        <taxon>Cicadellinae</taxon>
        <taxon>Proconiini</taxon>
        <taxon>Cuerna</taxon>
    </lineage>
</organism>
<feature type="non-terminal residue" evidence="1">
    <location>
        <position position="1"/>
    </location>
</feature>
<accession>A0A1B6FVM3</accession>
<name>A0A1B6FVM3_9HEMI</name>
<feature type="non-terminal residue" evidence="1">
    <location>
        <position position="160"/>
    </location>
</feature>
<sequence length="160" mass="18415">NITRLNLPPTRVTPHSATSIDMVCSNQLPCEPIVTVINTFISDHTGQLVKLKNSKNYIPDQIIHNRHLTDRNLTLLNSLLKKEGWNGVLGSTSAEVSYNKFLEIMTYNMELACPYTHIRIKRKKRQRIKYDQETKYKRKQFLIAQEGYLLTGSEENKAPA</sequence>
<dbReference type="EMBL" id="GECZ01015513">
    <property type="protein sequence ID" value="JAS54256.1"/>
    <property type="molecule type" value="Transcribed_RNA"/>
</dbReference>
<protein>
    <submittedName>
        <fullName evidence="1">Uncharacterized protein</fullName>
    </submittedName>
</protein>
<reference evidence="1" key="1">
    <citation type="submission" date="2015-11" db="EMBL/GenBank/DDBJ databases">
        <title>De novo transcriptome assembly of four potential Pierce s Disease insect vectors from Arizona vineyards.</title>
        <authorList>
            <person name="Tassone E.E."/>
        </authorList>
    </citation>
    <scope>NUCLEOTIDE SEQUENCE</scope>
</reference>
<dbReference type="AlphaFoldDB" id="A0A1B6FVM3"/>